<dbReference type="AlphaFoldDB" id="A0A3P7LRP0"/>
<evidence type="ECO:0000313" key="4">
    <source>
        <dbReference type="EMBL" id="VDN08901.1"/>
    </source>
</evidence>
<dbReference type="InterPro" id="IPR040626">
    <property type="entry name" value="Pepdidase_M14_N"/>
</dbReference>
<name>A0A3P7LRP0_DIBLA</name>
<dbReference type="Proteomes" id="UP000281553">
    <property type="component" value="Unassembled WGS sequence"/>
</dbReference>
<keyword evidence="5" id="KW-1185">Reference proteome</keyword>
<dbReference type="InterPro" id="IPR050821">
    <property type="entry name" value="Cytosolic_carboxypeptidase"/>
</dbReference>
<dbReference type="PANTHER" id="PTHR12756:SF11">
    <property type="entry name" value="CYTOSOLIC CARBOXYPEPTIDASE 1"/>
    <property type="match status" value="1"/>
</dbReference>
<sequence length="362" mass="41082">MEAFNLRFDDALVASTEAFFERLITDTEAAQTDPEKYLIHARELQSVIDYSVPQVEKLVAYPDLICATGPPYKEPFFKHHLKVFENPVETAPQPVSSSVPAKRSPRTANSVSASTTTNAPISMPNSVNPLLSNPPGSVPFSLMGLQHAEILDDVRRLLDSDDIIDRVVYDLDDLILQALSAANADKGRLVPPSRDFSSGDYVTFMNSDELIAGTFDSEKDSLEFESRFECGNLRKAIQVRQHEYDLILSPDVNTYSHTQWFYFRVSNIENNVRYRFNITNLEKPGSQYNAGVVGSRNYYTATFTIEFKHRGDVCYLAYHYPYSHSRLLTDLTRWQIRAREAEKKRQLVPGKKADCGLYLKVQ</sequence>
<gene>
    <name evidence="4" type="ORF">DILT_LOCUS4732</name>
</gene>
<dbReference type="Gene3D" id="2.60.40.3120">
    <property type="match status" value="1"/>
</dbReference>
<reference evidence="4 5" key="1">
    <citation type="submission" date="2018-11" db="EMBL/GenBank/DDBJ databases">
        <authorList>
            <consortium name="Pathogen Informatics"/>
        </authorList>
    </citation>
    <scope>NUCLEOTIDE SEQUENCE [LARGE SCALE GENOMIC DNA]</scope>
</reference>
<feature type="non-terminal residue" evidence="4">
    <location>
        <position position="362"/>
    </location>
</feature>
<feature type="domain" description="Cytosolic carboxypeptidase N-terminal" evidence="3">
    <location>
        <begin position="224"/>
        <end position="291"/>
    </location>
</feature>
<evidence type="ECO:0000313" key="5">
    <source>
        <dbReference type="Proteomes" id="UP000281553"/>
    </source>
</evidence>
<proteinExistence type="predicted"/>
<evidence type="ECO:0000256" key="2">
    <source>
        <dbReference type="SAM" id="MobiDB-lite"/>
    </source>
</evidence>
<feature type="region of interest" description="Disordered" evidence="2">
    <location>
        <begin position="89"/>
        <end position="120"/>
    </location>
</feature>
<dbReference type="EMBL" id="UYRU01046010">
    <property type="protein sequence ID" value="VDN08901.1"/>
    <property type="molecule type" value="Genomic_DNA"/>
</dbReference>
<evidence type="ECO:0000259" key="3">
    <source>
        <dbReference type="Pfam" id="PF18027"/>
    </source>
</evidence>
<feature type="compositionally biased region" description="Low complexity" evidence="2">
    <location>
        <begin position="107"/>
        <end position="120"/>
    </location>
</feature>
<dbReference type="Pfam" id="PF18027">
    <property type="entry name" value="Pepdidase_M14_N"/>
    <property type="match status" value="1"/>
</dbReference>
<accession>A0A3P7LRP0</accession>
<protein>
    <recommendedName>
        <fullName evidence="3">Cytosolic carboxypeptidase N-terminal domain-containing protein</fullName>
    </recommendedName>
</protein>
<dbReference type="PANTHER" id="PTHR12756">
    <property type="entry name" value="CYTOSOLIC CARBOXYPEPTIDASE"/>
    <property type="match status" value="1"/>
</dbReference>
<evidence type="ECO:0000256" key="1">
    <source>
        <dbReference type="ARBA" id="ARBA00001947"/>
    </source>
</evidence>
<dbReference type="OrthoDB" id="8930554at2759"/>
<comment type="cofactor">
    <cofactor evidence="1">
        <name>Zn(2+)</name>
        <dbReference type="ChEBI" id="CHEBI:29105"/>
    </cofactor>
</comment>
<organism evidence="4 5">
    <name type="scientific">Dibothriocephalus latus</name>
    <name type="common">Fish tapeworm</name>
    <name type="synonym">Diphyllobothrium latum</name>
    <dbReference type="NCBI Taxonomy" id="60516"/>
    <lineage>
        <taxon>Eukaryota</taxon>
        <taxon>Metazoa</taxon>
        <taxon>Spiralia</taxon>
        <taxon>Lophotrochozoa</taxon>
        <taxon>Platyhelminthes</taxon>
        <taxon>Cestoda</taxon>
        <taxon>Eucestoda</taxon>
        <taxon>Diphyllobothriidea</taxon>
        <taxon>Diphyllobothriidae</taxon>
        <taxon>Dibothriocephalus</taxon>
    </lineage>
</organism>